<evidence type="ECO:0000313" key="1">
    <source>
        <dbReference type="EMBL" id="GBN19475.1"/>
    </source>
</evidence>
<name>A0A4Y2LXE3_ARAVE</name>
<evidence type="ECO:0000313" key="2">
    <source>
        <dbReference type="Proteomes" id="UP000499080"/>
    </source>
</evidence>
<reference evidence="1 2" key="1">
    <citation type="journal article" date="2019" name="Sci. Rep.">
        <title>Orb-weaving spider Araneus ventricosus genome elucidates the spidroin gene catalogue.</title>
        <authorList>
            <person name="Kono N."/>
            <person name="Nakamura H."/>
            <person name="Ohtoshi R."/>
            <person name="Moran D.A.P."/>
            <person name="Shinohara A."/>
            <person name="Yoshida Y."/>
            <person name="Fujiwara M."/>
            <person name="Mori M."/>
            <person name="Tomita M."/>
            <person name="Arakawa K."/>
        </authorList>
    </citation>
    <scope>NUCLEOTIDE SEQUENCE [LARGE SCALE GENOMIC DNA]</scope>
</reference>
<dbReference type="Proteomes" id="UP000499080">
    <property type="component" value="Unassembled WGS sequence"/>
</dbReference>
<proteinExistence type="predicted"/>
<organism evidence="1 2">
    <name type="scientific">Araneus ventricosus</name>
    <name type="common">Orbweaver spider</name>
    <name type="synonym">Epeira ventricosa</name>
    <dbReference type="NCBI Taxonomy" id="182803"/>
    <lineage>
        <taxon>Eukaryota</taxon>
        <taxon>Metazoa</taxon>
        <taxon>Ecdysozoa</taxon>
        <taxon>Arthropoda</taxon>
        <taxon>Chelicerata</taxon>
        <taxon>Arachnida</taxon>
        <taxon>Araneae</taxon>
        <taxon>Araneomorphae</taxon>
        <taxon>Entelegynae</taxon>
        <taxon>Araneoidea</taxon>
        <taxon>Araneidae</taxon>
        <taxon>Araneus</taxon>
    </lineage>
</organism>
<dbReference type="EMBL" id="BGPR01006495">
    <property type="protein sequence ID" value="GBN19475.1"/>
    <property type="molecule type" value="Genomic_DNA"/>
</dbReference>
<comment type="caution">
    <text evidence="1">The sequence shown here is derived from an EMBL/GenBank/DDBJ whole genome shotgun (WGS) entry which is preliminary data.</text>
</comment>
<gene>
    <name evidence="1" type="ORF">AVEN_71937_1</name>
</gene>
<sequence>MRNRQVSKRVLAYLVGIVIVLGRVTSTPMTGRTSFGRGSAVASDGYQQSELSYRLPSGSRSFKFSATPTASQGCKRALRKNAHFLNASFAYHPTKTFEKQSLEALRIETP</sequence>
<keyword evidence="2" id="KW-1185">Reference proteome</keyword>
<protein>
    <submittedName>
        <fullName evidence="1">Uncharacterized protein</fullName>
    </submittedName>
</protein>
<dbReference type="AlphaFoldDB" id="A0A4Y2LXE3"/>
<accession>A0A4Y2LXE3</accession>